<dbReference type="HOGENOM" id="CLU_2005407_0_0_1"/>
<evidence type="ECO:0000313" key="1">
    <source>
        <dbReference type="EMBL" id="KFA66434.1"/>
    </source>
</evidence>
<dbReference type="InParanoid" id="A0A084QR49"/>
<proteinExistence type="predicted"/>
<reference evidence="1 2" key="1">
    <citation type="journal article" date="2014" name="BMC Genomics">
        <title>Comparative genome sequencing reveals chemotype-specific gene clusters in the toxigenic black mold Stachybotrys.</title>
        <authorList>
            <person name="Semeiks J."/>
            <person name="Borek D."/>
            <person name="Otwinowski Z."/>
            <person name="Grishin N.V."/>
        </authorList>
    </citation>
    <scope>NUCLEOTIDE SEQUENCE [LARGE SCALE GENOMIC DNA]</scope>
    <source>
        <strain evidence="1 2">IBT 40285</strain>
    </source>
</reference>
<evidence type="ECO:0000313" key="2">
    <source>
        <dbReference type="Proteomes" id="UP000028524"/>
    </source>
</evidence>
<protein>
    <submittedName>
        <fullName evidence="1">Uncharacterized protein</fullName>
    </submittedName>
</protein>
<dbReference type="EMBL" id="KL660461">
    <property type="protein sequence ID" value="KFA66434.1"/>
    <property type="molecule type" value="Genomic_DNA"/>
</dbReference>
<sequence length="124" mass="13366">MGSATLHYTARVGREIGRPSSNRLRSASIPLPLSPLLELAPGAVLESAVCAVAVAVADAMPCYAMRCEAMRYHAVLVLSLQHLCAHMATFRCCDMPTMWKTCALFLRPGLGRPQPTSDLALGWP</sequence>
<dbReference type="Proteomes" id="UP000028524">
    <property type="component" value="Unassembled WGS sequence"/>
</dbReference>
<name>A0A084QR49_STAC4</name>
<accession>A0A084QR49</accession>
<dbReference type="AlphaFoldDB" id="A0A084QR49"/>
<gene>
    <name evidence="1" type="ORF">S40285_09894</name>
</gene>
<keyword evidence="2" id="KW-1185">Reference proteome</keyword>
<organism evidence="1 2">
    <name type="scientific">Stachybotrys chlorohalonatus (strain IBT 40285)</name>
    <dbReference type="NCBI Taxonomy" id="1283841"/>
    <lineage>
        <taxon>Eukaryota</taxon>
        <taxon>Fungi</taxon>
        <taxon>Dikarya</taxon>
        <taxon>Ascomycota</taxon>
        <taxon>Pezizomycotina</taxon>
        <taxon>Sordariomycetes</taxon>
        <taxon>Hypocreomycetidae</taxon>
        <taxon>Hypocreales</taxon>
        <taxon>Stachybotryaceae</taxon>
        <taxon>Stachybotrys</taxon>
    </lineage>
</organism>